<accession>A0A5M6I377</accession>
<reference evidence="6 7" key="1">
    <citation type="submission" date="2019-09" db="EMBL/GenBank/DDBJ databases">
        <title>Draft Whole-Genome sequence of Blastochloris sulfoviridis DSM 729.</title>
        <authorList>
            <person name="Meyer T.E."/>
            <person name="Kyndt J.A."/>
        </authorList>
    </citation>
    <scope>NUCLEOTIDE SEQUENCE [LARGE SCALE GENOMIC DNA]</scope>
    <source>
        <strain evidence="6 7">DSM 729</strain>
    </source>
</reference>
<comment type="function">
    <text evidence="1">Required for the transposition of the insertion element.</text>
</comment>
<dbReference type="OrthoDB" id="9793302at2"/>
<dbReference type="GO" id="GO:0006313">
    <property type="term" value="P:DNA transposition"/>
    <property type="evidence" value="ECO:0007669"/>
    <property type="project" value="InterPro"/>
</dbReference>
<evidence type="ECO:0000313" key="6">
    <source>
        <dbReference type="EMBL" id="KAA5602248.1"/>
    </source>
</evidence>
<keyword evidence="5" id="KW-0233">DNA recombination</keyword>
<evidence type="ECO:0000256" key="2">
    <source>
        <dbReference type="ARBA" id="ARBA00010961"/>
    </source>
</evidence>
<comment type="similarity">
    <text evidence="2">Belongs to the transposase mutator family.</text>
</comment>
<keyword evidence="7" id="KW-1185">Reference proteome</keyword>
<dbReference type="AlphaFoldDB" id="A0A5M6I377"/>
<evidence type="ECO:0000256" key="4">
    <source>
        <dbReference type="ARBA" id="ARBA00023125"/>
    </source>
</evidence>
<sequence length="81" mass="9011">MVISTDTLDQRLEGRDPKEVFSKDGLVDKRNKMLAERALKAELDEHLDGEAAYGLRHSRNGYSKTSVLTEPVLTRIAGLSP</sequence>
<keyword evidence="4" id="KW-0238">DNA-binding</keyword>
<dbReference type="Proteomes" id="UP000323886">
    <property type="component" value="Unassembled WGS sequence"/>
</dbReference>
<proteinExistence type="inferred from homology"/>
<name>A0A5M6I377_9HYPH</name>
<dbReference type="GO" id="GO:0004803">
    <property type="term" value="F:transposase activity"/>
    <property type="evidence" value="ECO:0007669"/>
    <property type="project" value="InterPro"/>
</dbReference>
<keyword evidence="3" id="KW-0815">Transposition</keyword>
<evidence type="ECO:0000256" key="3">
    <source>
        <dbReference type="ARBA" id="ARBA00022578"/>
    </source>
</evidence>
<dbReference type="Pfam" id="PF00872">
    <property type="entry name" value="Transposase_mut"/>
    <property type="match status" value="1"/>
</dbReference>
<dbReference type="EMBL" id="VWPL01000008">
    <property type="protein sequence ID" value="KAA5602248.1"/>
    <property type="molecule type" value="Genomic_DNA"/>
</dbReference>
<comment type="caution">
    <text evidence="6">The sequence shown here is derived from an EMBL/GenBank/DDBJ whole genome shotgun (WGS) entry which is preliminary data.</text>
</comment>
<evidence type="ECO:0000313" key="7">
    <source>
        <dbReference type="Proteomes" id="UP000323886"/>
    </source>
</evidence>
<evidence type="ECO:0008006" key="8">
    <source>
        <dbReference type="Google" id="ProtNLM"/>
    </source>
</evidence>
<dbReference type="InterPro" id="IPR001207">
    <property type="entry name" value="Transposase_mutator"/>
</dbReference>
<evidence type="ECO:0000256" key="5">
    <source>
        <dbReference type="ARBA" id="ARBA00023172"/>
    </source>
</evidence>
<dbReference type="GO" id="GO:0003677">
    <property type="term" value="F:DNA binding"/>
    <property type="evidence" value="ECO:0007669"/>
    <property type="project" value="UniProtKB-KW"/>
</dbReference>
<protein>
    <recommendedName>
        <fullName evidence="8">Transposase</fullName>
    </recommendedName>
</protein>
<organism evidence="6 7">
    <name type="scientific">Blastochloris sulfoviridis</name>
    <dbReference type="NCBI Taxonomy" id="50712"/>
    <lineage>
        <taxon>Bacteria</taxon>
        <taxon>Pseudomonadati</taxon>
        <taxon>Pseudomonadota</taxon>
        <taxon>Alphaproteobacteria</taxon>
        <taxon>Hyphomicrobiales</taxon>
        <taxon>Blastochloridaceae</taxon>
        <taxon>Blastochloris</taxon>
    </lineage>
</organism>
<evidence type="ECO:0000256" key="1">
    <source>
        <dbReference type="ARBA" id="ARBA00002190"/>
    </source>
</evidence>
<gene>
    <name evidence="6" type="ORF">F1193_06370</name>
</gene>